<dbReference type="PANTHER" id="PTHR10903:SF184">
    <property type="entry name" value="GTP-BINDING PROTEIN A"/>
    <property type="match status" value="1"/>
</dbReference>
<gene>
    <name evidence="6" type="ORF">IZO911_LOCUS6610</name>
</gene>
<dbReference type="EMBL" id="CAJNOE010000041">
    <property type="protein sequence ID" value="CAF0794930.1"/>
    <property type="molecule type" value="Genomic_DNA"/>
</dbReference>
<evidence type="ECO:0000256" key="1">
    <source>
        <dbReference type="ARBA" id="ARBA00008535"/>
    </source>
</evidence>
<feature type="coiled-coil region" evidence="4">
    <location>
        <begin position="197"/>
        <end position="242"/>
    </location>
</feature>
<dbReference type="Gene3D" id="3.40.50.300">
    <property type="entry name" value="P-loop containing nucleotide triphosphate hydrolases"/>
    <property type="match status" value="1"/>
</dbReference>
<sequence>MSTSKGLIILGNTGVGKSFLGNLILREEAFVHECSPDSVTHETEFREYADSQIKFSIFNIPGLIEDDQQAVERNKVQIYKAFELRPQSVVAFVFSGGAGGRLRDEDIVAFQAINNAYLFKTESLLLIINDLPPQRSNTYEGATIMKLKNLLNLRYVNVCFLNRIDTRSQAEINSLREQLLKHVILCFPHVHTKKSNIELTTDLVRKLKEESKRAQQQFQNQLTQLQDQVKEMQKKYDDLQHQTKRQPEVHHHYHAGSVPVPPVYSASAGGYGNTPLLHPSNPGSPAQVARICSALGIRK</sequence>
<accession>A0A813SC06</accession>
<evidence type="ECO:0000259" key="5">
    <source>
        <dbReference type="Pfam" id="PF04548"/>
    </source>
</evidence>
<evidence type="ECO:0000313" key="6">
    <source>
        <dbReference type="EMBL" id="CAF0794930.1"/>
    </source>
</evidence>
<dbReference type="InterPro" id="IPR045058">
    <property type="entry name" value="GIMA/IAN/Toc"/>
</dbReference>
<dbReference type="Proteomes" id="UP000663860">
    <property type="component" value="Unassembled WGS sequence"/>
</dbReference>
<evidence type="ECO:0000256" key="3">
    <source>
        <dbReference type="ARBA" id="ARBA00023134"/>
    </source>
</evidence>
<dbReference type="AlphaFoldDB" id="A0A813SC06"/>
<proteinExistence type="inferred from homology"/>
<keyword evidence="3" id="KW-0342">GTP-binding</keyword>
<dbReference type="InterPro" id="IPR027417">
    <property type="entry name" value="P-loop_NTPase"/>
</dbReference>
<comment type="caution">
    <text evidence="6">The sequence shown here is derived from an EMBL/GenBank/DDBJ whole genome shotgun (WGS) entry which is preliminary data.</text>
</comment>
<evidence type="ECO:0000256" key="2">
    <source>
        <dbReference type="ARBA" id="ARBA00022741"/>
    </source>
</evidence>
<evidence type="ECO:0000256" key="4">
    <source>
        <dbReference type="SAM" id="Coils"/>
    </source>
</evidence>
<dbReference type="PANTHER" id="PTHR10903">
    <property type="entry name" value="GTPASE, IMAP FAMILY MEMBER-RELATED"/>
    <property type="match status" value="1"/>
</dbReference>
<keyword evidence="4" id="KW-0175">Coiled coil</keyword>
<dbReference type="SUPFAM" id="SSF52540">
    <property type="entry name" value="P-loop containing nucleoside triphosphate hydrolases"/>
    <property type="match status" value="1"/>
</dbReference>
<dbReference type="GO" id="GO:0005525">
    <property type="term" value="F:GTP binding"/>
    <property type="evidence" value="ECO:0007669"/>
    <property type="project" value="UniProtKB-KW"/>
</dbReference>
<dbReference type="InterPro" id="IPR006703">
    <property type="entry name" value="G_AIG1"/>
</dbReference>
<organism evidence="6 7">
    <name type="scientific">Adineta steineri</name>
    <dbReference type="NCBI Taxonomy" id="433720"/>
    <lineage>
        <taxon>Eukaryota</taxon>
        <taxon>Metazoa</taxon>
        <taxon>Spiralia</taxon>
        <taxon>Gnathifera</taxon>
        <taxon>Rotifera</taxon>
        <taxon>Eurotatoria</taxon>
        <taxon>Bdelloidea</taxon>
        <taxon>Adinetida</taxon>
        <taxon>Adinetidae</taxon>
        <taxon>Adineta</taxon>
    </lineage>
</organism>
<keyword evidence="2" id="KW-0547">Nucleotide-binding</keyword>
<feature type="domain" description="AIG1-type G" evidence="5">
    <location>
        <begin position="7"/>
        <end position="216"/>
    </location>
</feature>
<protein>
    <recommendedName>
        <fullName evidence="5">AIG1-type G domain-containing protein</fullName>
    </recommendedName>
</protein>
<dbReference type="Pfam" id="PF04548">
    <property type="entry name" value="AIG1"/>
    <property type="match status" value="1"/>
</dbReference>
<comment type="similarity">
    <text evidence="1">Belongs to the TRAFAC class TrmE-Era-EngA-EngB-Septin-like GTPase superfamily. AIG1/Toc34/Toc159-like paraseptin GTPase family. IAN subfamily.</text>
</comment>
<evidence type="ECO:0000313" key="7">
    <source>
        <dbReference type="Proteomes" id="UP000663860"/>
    </source>
</evidence>
<reference evidence="6" key="1">
    <citation type="submission" date="2021-02" db="EMBL/GenBank/DDBJ databases">
        <authorList>
            <person name="Nowell W R."/>
        </authorList>
    </citation>
    <scope>NUCLEOTIDE SEQUENCE</scope>
</reference>
<name>A0A813SC06_9BILA</name>